<reference evidence="5" key="1">
    <citation type="journal article" date="2019" name="Int. J. Syst. Evol. Microbiol.">
        <title>The Global Catalogue of Microorganisms (GCM) 10K type strain sequencing project: providing services to taxonomists for standard genome sequencing and annotation.</title>
        <authorList>
            <consortium name="The Broad Institute Genomics Platform"/>
            <consortium name="The Broad Institute Genome Sequencing Center for Infectious Disease"/>
            <person name="Wu L."/>
            <person name="Ma J."/>
        </authorList>
    </citation>
    <scope>NUCLEOTIDE SEQUENCE [LARGE SCALE GENOMIC DNA]</scope>
    <source>
        <strain evidence="5">NBRC 102407</strain>
    </source>
</reference>
<accession>A0ABQ6FDX4</accession>
<dbReference type="PROSITE" id="PS50110">
    <property type="entry name" value="RESPONSE_REGULATORY"/>
    <property type="match status" value="1"/>
</dbReference>
<dbReference type="PROSITE" id="PS51832">
    <property type="entry name" value="HD_GYP"/>
    <property type="match status" value="1"/>
</dbReference>
<dbReference type="InterPro" id="IPR037522">
    <property type="entry name" value="HD_GYP_dom"/>
</dbReference>
<dbReference type="EMBL" id="BSPX01000050">
    <property type="protein sequence ID" value="GLT23504.1"/>
    <property type="molecule type" value="Genomic_DNA"/>
</dbReference>
<dbReference type="SUPFAM" id="SSF109604">
    <property type="entry name" value="HD-domain/PDEase-like"/>
    <property type="match status" value="1"/>
</dbReference>
<evidence type="ECO:0000259" key="2">
    <source>
        <dbReference type="PROSITE" id="PS50110"/>
    </source>
</evidence>
<feature type="domain" description="HD-GYP" evidence="3">
    <location>
        <begin position="176"/>
        <end position="389"/>
    </location>
</feature>
<dbReference type="PANTHER" id="PTHR45228:SF5">
    <property type="entry name" value="CYCLIC DI-GMP PHOSPHODIESTERASE VC_1348-RELATED"/>
    <property type="match status" value="1"/>
</dbReference>
<name>A0ABQ6FDX4_9RHOO</name>
<evidence type="ECO:0000313" key="4">
    <source>
        <dbReference type="EMBL" id="GLT23504.1"/>
    </source>
</evidence>
<dbReference type="InterPro" id="IPR003607">
    <property type="entry name" value="HD/PDEase_dom"/>
</dbReference>
<sequence>MIETDMSESRGRGMKQRAHVLVVDDQADNLLILEDVLSEHYDVHPANNGVEALGFLEAGGQADLILLDVMMPELDGFEVCRRLKSSESTRSIPVMFLTSLDRPEDEEQGFLLGAEDFIHKPVSPPVVLARVRTHLALSKATRALQRRNADLELIVAERTAEISEQARRLVASKQEVIAAQAATITAFCALAEARDNETGNHIRRTQHYVRILAEALRDHPRFCGELNDEVIQQLFKSAPLHDVGKVATPDAILLKPGKLTPEEWVIMQRHCESGRDAIQQAENALGGLSDAPFLHYAAEIAYGHHERWDGSGYPQGIAGDAIPLSARLMAVADVYDALISRRVYKPPFPHEQAILMMLAERGRHFDPDIVDALEQVAGKFAEIATSFRDEPEEEGTSRS</sequence>
<keyword evidence="1" id="KW-0597">Phosphoprotein</keyword>
<dbReference type="InterPro" id="IPR011006">
    <property type="entry name" value="CheY-like_superfamily"/>
</dbReference>
<proteinExistence type="predicted"/>
<gene>
    <name evidence="4" type="ORF">GCM10007933_29710</name>
</gene>
<keyword evidence="5" id="KW-1185">Reference proteome</keyword>
<dbReference type="Proteomes" id="UP001157167">
    <property type="component" value="Unassembled WGS sequence"/>
</dbReference>
<protein>
    <submittedName>
        <fullName evidence="4">Two-component system response regulator</fullName>
    </submittedName>
</protein>
<dbReference type="Gene3D" id="3.40.50.2300">
    <property type="match status" value="1"/>
</dbReference>
<feature type="domain" description="Response regulatory" evidence="2">
    <location>
        <begin position="19"/>
        <end position="135"/>
    </location>
</feature>
<evidence type="ECO:0000259" key="3">
    <source>
        <dbReference type="PROSITE" id="PS51832"/>
    </source>
</evidence>
<evidence type="ECO:0000313" key="5">
    <source>
        <dbReference type="Proteomes" id="UP001157167"/>
    </source>
</evidence>
<comment type="caution">
    <text evidence="4">The sequence shown here is derived from an EMBL/GenBank/DDBJ whole genome shotgun (WGS) entry which is preliminary data.</text>
</comment>
<dbReference type="Pfam" id="PF13487">
    <property type="entry name" value="HD_5"/>
    <property type="match status" value="1"/>
</dbReference>
<evidence type="ECO:0000256" key="1">
    <source>
        <dbReference type="PROSITE-ProRule" id="PRU00169"/>
    </source>
</evidence>
<dbReference type="Gene3D" id="1.10.3210.10">
    <property type="entry name" value="Hypothetical protein af1432"/>
    <property type="match status" value="1"/>
</dbReference>
<dbReference type="SUPFAM" id="SSF52172">
    <property type="entry name" value="CheY-like"/>
    <property type="match status" value="1"/>
</dbReference>
<feature type="modified residue" description="4-aspartylphosphate" evidence="1">
    <location>
        <position position="68"/>
    </location>
</feature>
<dbReference type="Pfam" id="PF00072">
    <property type="entry name" value="Response_reg"/>
    <property type="match status" value="1"/>
</dbReference>
<dbReference type="SMART" id="SM00471">
    <property type="entry name" value="HDc"/>
    <property type="match status" value="1"/>
</dbReference>
<dbReference type="PANTHER" id="PTHR45228">
    <property type="entry name" value="CYCLIC DI-GMP PHOSPHODIESTERASE TM_0186-RELATED"/>
    <property type="match status" value="1"/>
</dbReference>
<dbReference type="SMART" id="SM00448">
    <property type="entry name" value="REC"/>
    <property type="match status" value="1"/>
</dbReference>
<dbReference type="InterPro" id="IPR052020">
    <property type="entry name" value="Cyclic_di-GMP/3'3'-cGAMP_PDE"/>
</dbReference>
<dbReference type="CDD" id="cd00077">
    <property type="entry name" value="HDc"/>
    <property type="match status" value="1"/>
</dbReference>
<organism evidence="4 5">
    <name type="scientific">Zoogloea oryzae</name>
    <dbReference type="NCBI Taxonomy" id="310767"/>
    <lineage>
        <taxon>Bacteria</taxon>
        <taxon>Pseudomonadati</taxon>
        <taxon>Pseudomonadota</taxon>
        <taxon>Betaproteobacteria</taxon>
        <taxon>Rhodocyclales</taxon>
        <taxon>Zoogloeaceae</taxon>
        <taxon>Zoogloea</taxon>
    </lineage>
</organism>
<dbReference type="InterPro" id="IPR001789">
    <property type="entry name" value="Sig_transdc_resp-reg_receiver"/>
</dbReference>